<protein>
    <submittedName>
        <fullName evidence="1">MULE domain-containing protein</fullName>
    </submittedName>
</protein>
<reference evidence="1 2" key="1">
    <citation type="submission" date="2019-08" db="EMBL/GenBank/DDBJ databases">
        <title>Whole genome of Aphis craccivora.</title>
        <authorList>
            <person name="Voronova N.V."/>
            <person name="Shulinski R.S."/>
            <person name="Bandarenka Y.V."/>
            <person name="Zhorov D.G."/>
            <person name="Warner D."/>
        </authorList>
    </citation>
    <scope>NUCLEOTIDE SEQUENCE [LARGE SCALE GENOMIC DNA]</scope>
    <source>
        <strain evidence="1">180601</strain>
        <tissue evidence="1">Whole Body</tissue>
    </source>
</reference>
<accession>A0A6G0VXX3</accession>
<evidence type="ECO:0000313" key="1">
    <source>
        <dbReference type="EMBL" id="KAF0713606.1"/>
    </source>
</evidence>
<dbReference type="EMBL" id="VUJU01010617">
    <property type="protein sequence ID" value="KAF0713606.1"/>
    <property type="molecule type" value="Genomic_DNA"/>
</dbReference>
<proteinExistence type="predicted"/>
<sequence>MNDITGYKFNDGIRNGIRYLVCKTNYCKGSAKILADGKIETITDHTHDPNVASFQLKEIKKKFRSILVGRSKKETKKLRLIYDEESVKNVEAAELYPWPVAESSMQIVHQGAINIHADATFPVVPSRPQSRQLFMIHAIIQNHSIPIVFALMESKTETAYTLLLTKCKTLFPFLQPTSVMTDFEVALHNAFRASLVKNIRKTHLTQYVKNNTHAKLCIRMCAALALLPAALIEEGFQTIKQHARDNNIHIDAFFNYFSKYWIRSRGSEVF</sequence>
<name>A0A6G0VXX3_APHCR</name>
<comment type="caution">
    <text evidence="1">The sequence shown here is derived from an EMBL/GenBank/DDBJ whole genome shotgun (WGS) entry which is preliminary data.</text>
</comment>
<keyword evidence="2" id="KW-1185">Reference proteome</keyword>
<organism evidence="1 2">
    <name type="scientific">Aphis craccivora</name>
    <name type="common">Cowpea aphid</name>
    <dbReference type="NCBI Taxonomy" id="307492"/>
    <lineage>
        <taxon>Eukaryota</taxon>
        <taxon>Metazoa</taxon>
        <taxon>Ecdysozoa</taxon>
        <taxon>Arthropoda</taxon>
        <taxon>Hexapoda</taxon>
        <taxon>Insecta</taxon>
        <taxon>Pterygota</taxon>
        <taxon>Neoptera</taxon>
        <taxon>Paraneoptera</taxon>
        <taxon>Hemiptera</taxon>
        <taxon>Sternorrhyncha</taxon>
        <taxon>Aphidomorpha</taxon>
        <taxon>Aphidoidea</taxon>
        <taxon>Aphididae</taxon>
        <taxon>Aphidini</taxon>
        <taxon>Aphis</taxon>
        <taxon>Aphis</taxon>
    </lineage>
</organism>
<dbReference type="OrthoDB" id="90756at2759"/>
<dbReference type="AlphaFoldDB" id="A0A6G0VXX3"/>
<dbReference type="Proteomes" id="UP000478052">
    <property type="component" value="Unassembled WGS sequence"/>
</dbReference>
<feature type="non-terminal residue" evidence="1">
    <location>
        <position position="270"/>
    </location>
</feature>
<evidence type="ECO:0000313" key="2">
    <source>
        <dbReference type="Proteomes" id="UP000478052"/>
    </source>
</evidence>
<gene>
    <name evidence="1" type="ORF">FWK35_00032484</name>
</gene>